<dbReference type="InterPro" id="IPR027266">
    <property type="entry name" value="TrmE/GcvT-like"/>
</dbReference>
<protein>
    <recommendedName>
        <fullName evidence="2 7">Aminomethyltransferase</fullName>
        <ecNumber evidence="2 7">2.1.2.10</ecNumber>
    </recommendedName>
    <alternativeName>
        <fullName evidence="5 7">Glycine cleavage system T protein</fullName>
    </alternativeName>
</protein>
<evidence type="ECO:0000256" key="4">
    <source>
        <dbReference type="ARBA" id="ARBA00022679"/>
    </source>
</evidence>
<dbReference type="InterPro" id="IPR029043">
    <property type="entry name" value="GcvT/YgfZ_C"/>
</dbReference>
<dbReference type="PANTHER" id="PTHR43757:SF2">
    <property type="entry name" value="AMINOMETHYLTRANSFERASE, MITOCHONDRIAL"/>
    <property type="match status" value="1"/>
</dbReference>
<sequence>MTQKTILNDAHRALGAKMVDFGGWDMPIHYGSQIDEHHQVRRDAGMFDVSHMTVVDLRGARVRDFLRKLVANSVDKLQKPGKALYTCMLNPQGGVIDDLIIYFRDEDFFRLVVNAATREKDLAWINEQARAFDVAVTERPDFGMIAVQGPNARDKVLGLLREDDRGAIAKLGKFAAAQAKTDSGIGVFVARTGYTGEDGFEIVVPEDQTVAFWAALLAAGVKPAGLGARDTLRLEAGMNLYGQDMDDSVSPYEAALAWTVALDAGADSTPRDFIGREVLEAQKAAGAPRQMIALVMDEKGVLRHGQKVLTTFGEGEILSGTFSPTLGKAIAFARVPAGDIPLGAGGNVRVDIRGKEVPVRVVKFPFVRDGVSLVPAE</sequence>
<keyword evidence="11" id="KW-1185">Reference proteome</keyword>
<dbReference type="Gene3D" id="2.40.30.110">
    <property type="entry name" value="Aminomethyltransferase beta-barrel domains"/>
    <property type="match status" value="1"/>
</dbReference>
<reference evidence="11" key="1">
    <citation type="journal article" date="2019" name="Int. J. Syst. Evol. Microbiol.">
        <title>The Global Catalogue of Microorganisms (GCM) 10K type strain sequencing project: providing services to taxonomists for standard genome sequencing and annotation.</title>
        <authorList>
            <consortium name="The Broad Institute Genomics Platform"/>
            <consortium name="The Broad Institute Genome Sequencing Center for Infectious Disease"/>
            <person name="Wu L."/>
            <person name="Ma J."/>
        </authorList>
    </citation>
    <scope>NUCLEOTIDE SEQUENCE [LARGE SCALE GENOMIC DNA]</scope>
    <source>
        <strain evidence="11">KCTC 42875</strain>
    </source>
</reference>
<dbReference type="Pfam" id="PF01571">
    <property type="entry name" value="GCV_T"/>
    <property type="match status" value="1"/>
</dbReference>
<evidence type="ECO:0000259" key="8">
    <source>
        <dbReference type="Pfam" id="PF01571"/>
    </source>
</evidence>
<evidence type="ECO:0000256" key="1">
    <source>
        <dbReference type="ARBA" id="ARBA00008609"/>
    </source>
</evidence>
<gene>
    <name evidence="7 10" type="primary">gcvT</name>
    <name evidence="10" type="ORF">ACFOLC_07880</name>
</gene>
<comment type="similarity">
    <text evidence="1 7">Belongs to the GcvT family.</text>
</comment>
<dbReference type="PANTHER" id="PTHR43757">
    <property type="entry name" value="AMINOMETHYLTRANSFERASE"/>
    <property type="match status" value="1"/>
</dbReference>
<dbReference type="EMBL" id="JBHRXK010000003">
    <property type="protein sequence ID" value="MFC3550937.1"/>
    <property type="molecule type" value="Genomic_DNA"/>
</dbReference>
<evidence type="ECO:0000256" key="3">
    <source>
        <dbReference type="ARBA" id="ARBA00022576"/>
    </source>
</evidence>
<dbReference type="Proteomes" id="UP001595740">
    <property type="component" value="Unassembled WGS sequence"/>
</dbReference>
<organism evidence="10 11">
    <name type="scientific">Lysobacter cavernae</name>
    <dbReference type="NCBI Taxonomy" id="1685901"/>
    <lineage>
        <taxon>Bacteria</taxon>
        <taxon>Pseudomonadati</taxon>
        <taxon>Pseudomonadota</taxon>
        <taxon>Gammaproteobacteria</taxon>
        <taxon>Lysobacterales</taxon>
        <taxon>Lysobacteraceae</taxon>
        <taxon>Lysobacter</taxon>
    </lineage>
</organism>
<dbReference type="Gene3D" id="3.30.70.1400">
    <property type="entry name" value="Aminomethyltransferase beta-barrel domains"/>
    <property type="match status" value="1"/>
</dbReference>
<dbReference type="InterPro" id="IPR006223">
    <property type="entry name" value="GcvT"/>
</dbReference>
<name>A0ABV7RQE1_9GAMM</name>
<dbReference type="HAMAP" id="MF_00259">
    <property type="entry name" value="GcvT"/>
    <property type="match status" value="1"/>
</dbReference>
<evidence type="ECO:0000256" key="7">
    <source>
        <dbReference type="HAMAP-Rule" id="MF_00259"/>
    </source>
</evidence>
<comment type="catalytic activity">
    <reaction evidence="6 7">
        <text>N(6)-[(R)-S(8)-aminomethyldihydrolipoyl]-L-lysyl-[protein] + (6S)-5,6,7,8-tetrahydrofolate = N(6)-[(R)-dihydrolipoyl]-L-lysyl-[protein] + (6R)-5,10-methylene-5,6,7,8-tetrahydrofolate + NH4(+)</text>
        <dbReference type="Rhea" id="RHEA:16945"/>
        <dbReference type="Rhea" id="RHEA-COMP:10475"/>
        <dbReference type="Rhea" id="RHEA-COMP:10492"/>
        <dbReference type="ChEBI" id="CHEBI:15636"/>
        <dbReference type="ChEBI" id="CHEBI:28938"/>
        <dbReference type="ChEBI" id="CHEBI:57453"/>
        <dbReference type="ChEBI" id="CHEBI:83100"/>
        <dbReference type="ChEBI" id="CHEBI:83143"/>
        <dbReference type="EC" id="2.1.2.10"/>
    </reaction>
</comment>
<evidence type="ECO:0000256" key="6">
    <source>
        <dbReference type="ARBA" id="ARBA00047665"/>
    </source>
</evidence>
<comment type="function">
    <text evidence="7">The glycine cleavage system catalyzes the degradation of glycine.</text>
</comment>
<feature type="domain" description="Aminomethyltransferase C-terminal" evidence="9">
    <location>
        <begin position="289"/>
        <end position="367"/>
    </location>
</feature>
<dbReference type="InterPro" id="IPR022903">
    <property type="entry name" value="GcvT_bac"/>
</dbReference>
<dbReference type="InterPro" id="IPR028896">
    <property type="entry name" value="GcvT/YgfZ/DmdA"/>
</dbReference>
<keyword evidence="4 7" id="KW-0808">Transferase</keyword>
<dbReference type="InterPro" id="IPR013977">
    <property type="entry name" value="GcvT_C"/>
</dbReference>
<evidence type="ECO:0000313" key="10">
    <source>
        <dbReference type="EMBL" id="MFC3550937.1"/>
    </source>
</evidence>
<dbReference type="PIRSF" id="PIRSF006487">
    <property type="entry name" value="GcvT"/>
    <property type="match status" value="1"/>
</dbReference>
<keyword evidence="3 7" id="KW-0032">Aminotransferase</keyword>
<evidence type="ECO:0000313" key="11">
    <source>
        <dbReference type="Proteomes" id="UP001595740"/>
    </source>
</evidence>
<evidence type="ECO:0000256" key="5">
    <source>
        <dbReference type="ARBA" id="ARBA00031395"/>
    </source>
</evidence>
<dbReference type="EC" id="2.1.2.10" evidence="2 7"/>
<feature type="domain" description="GCVT N-terminal" evidence="8">
    <location>
        <begin position="8"/>
        <end position="263"/>
    </location>
</feature>
<comment type="subunit">
    <text evidence="7">The glycine cleavage system is composed of four proteins: P, T, L and H.</text>
</comment>
<dbReference type="NCBIfam" id="NF001567">
    <property type="entry name" value="PRK00389.1"/>
    <property type="match status" value="1"/>
</dbReference>
<dbReference type="NCBIfam" id="TIGR00528">
    <property type="entry name" value="gcvT"/>
    <property type="match status" value="1"/>
</dbReference>
<dbReference type="Pfam" id="PF08669">
    <property type="entry name" value="GCV_T_C"/>
    <property type="match status" value="1"/>
</dbReference>
<proteinExistence type="inferred from homology"/>
<accession>A0ABV7RQE1</accession>
<evidence type="ECO:0000256" key="2">
    <source>
        <dbReference type="ARBA" id="ARBA00012616"/>
    </source>
</evidence>
<evidence type="ECO:0000259" key="9">
    <source>
        <dbReference type="Pfam" id="PF08669"/>
    </source>
</evidence>
<dbReference type="Gene3D" id="3.30.1360.120">
    <property type="entry name" value="Probable tRNA modification gtpase trme, domain 1"/>
    <property type="match status" value="1"/>
</dbReference>
<dbReference type="RefSeq" id="WP_386758699.1">
    <property type="nucleotide sequence ID" value="NZ_JBHRXK010000003.1"/>
</dbReference>
<dbReference type="InterPro" id="IPR006222">
    <property type="entry name" value="GCVT_N"/>
</dbReference>
<dbReference type="GO" id="GO:0004047">
    <property type="term" value="F:aminomethyltransferase activity"/>
    <property type="evidence" value="ECO:0007669"/>
    <property type="project" value="UniProtKB-EC"/>
</dbReference>
<dbReference type="SUPFAM" id="SSF101790">
    <property type="entry name" value="Aminomethyltransferase beta-barrel domain"/>
    <property type="match status" value="1"/>
</dbReference>
<dbReference type="Gene3D" id="4.10.1250.10">
    <property type="entry name" value="Aminomethyltransferase fragment"/>
    <property type="match status" value="1"/>
</dbReference>
<dbReference type="SUPFAM" id="SSF103025">
    <property type="entry name" value="Folate-binding domain"/>
    <property type="match status" value="1"/>
</dbReference>
<comment type="caution">
    <text evidence="10">The sequence shown here is derived from an EMBL/GenBank/DDBJ whole genome shotgun (WGS) entry which is preliminary data.</text>
</comment>